<protein>
    <submittedName>
        <fullName evidence="1">Uncharacterized protein</fullName>
    </submittedName>
</protein>
<evidence type="ECO:0000313" key="2">
    <source>
        <dbReference type="Proteomes" id="UP001372338"/>
    </source>
</evidence>
<dbReference type="AlphaFoldDB" id="A0AAN9FL62"/>
<keyword evidence="2" id="KW-1185">Reference proteome</keyword>
<evidence type="ECO:0000313" key="1">
    <source>
        <dbReference type="EMBL" id="KAK7273963.1"/>
    </source>
</evidence>
<dbReference type="EMBL" id="JAYWIO010000003">
    <property type="protein sequence ID" value="KAK7273963.1"/>
    <property type="molecule type" value="Genomic_DNA"/>
</dbReference>
<organism evidence="1 2">
    <name type="scientific">Crotalaria pallida</name>
    <name type="common">Smooth rattlebox</name>
    <name type="synonym">Crotalaria striata</name>
    <dbReference type="NCBI Taxonomy" id="3830"/>
    <lineage>
        <taxon>Eukaryota</taxon>
        <taxon>Viridiplantae</taxon>
        <taxon>Streptophyta</taxon>
        <taxon>Embryophyta</taxon>
        <taxon>Tracheophyta</taxon>
        <taxon>Spermatophyta</taxon>
        <taxon>Magnoliopsida</taxon>
        <taxon>eudicotyledons</taxon>
        <taxon>Gunneridae</taxon>
        <taxon>Pentapetalae</taxon>
        <taxon>rosids</taxon>
        <taxon>fabids</taxon>
        <taxon>Fabales</taxon>
        <taxon>Fabaceae</taxon>
        <taxon>Papilionoideae</taxon>
        <taxon>50 kb inversion clade</taxon>
        <taxon>genistoids sensu lato</taxon>
        <taxon>core genistoids</taxon>
        <taxon>Crotalarieae</taxon>
        <taxon>Crotalaria</taxon>
    </lineage>
</organism>
<name>A0AAN9FL62_CROPI</name>
<gene>
    <name evidence="1" type="ORF">RIF29_15031</name>
</gene>
<accession>A0AAN9FL62</accession>
<comment type="caution">
    <text evidence="1">The sequence shown here is derived from an EMBL/GenBank/DDBJ whole genome shotgun (WGS) entry which is preliminary data.</text>
</comment>
<dbReference type="Proteomes" id="UP001372338">
    <property type="component" value="Unassembled WGS sequence"/>
</dbReference>
<sequence length="92" mass="10449">MRFSLVYYFLFWSFTIIKDYHVDQVHLIESTIGQAEGALPVSCVHQRALGLIETLNGKVHVALLSVKGKRDNSKSKSWLSILQISEDGDDHF</sequence>
<reference evidence="1 2" key="1">
    <citation type="submission" date="2024-01" db="EMBL/GenBank/DDBJ databases">
        <title>The genomes of 5 underutilized Papilionoideae crops provide insights into root nodulation and disease resistanc.</title>
        <authorList>
            <person name="Yuan L."/>
        </authorList>
    </citation>
    <scope>NUCLEOTIDE SEQUENCE [LARGE SCALE GENOMIC DNA]</scope>
    <source>
        <strain evidence="1">ZHUSHIDOU_FW_LH</strain>
        <tissue evidence="1">Leaf</tissue>
    </source>
</reference>
<proteinExistence type="predicted"/>